<reference evidence="1 2" key="2">
    <citation type="journal article" date="2022" name="Mol. Ecol. Resour.">
        <title>The genomes of chicory, endive, great burdock and yacon provide insights into Asteraceae paleo-polyploidization history and plant inulin production.</title>
        <authorList>
            <person name="Fan W."/>
            <person name="Wang S."/>
            <person name="Wang H."/>
            <person name="Wang A."/>
            <person name="Jiang F."/>
            <person name="Liu H."/>
            <person name="Zhao H."/>
            <person name="Xu D."/>
            <person name="Zhang Y."/>
        </authorList>
    </citation>
    <scope>NUCLEOTIDE SEQUENCE [LARGE SCALE GENOMIC DNA]</scope>
    <source>
        <strain evidence="2">cv. Yunnan</strain>
        <tissue evidence="1">Leaves</tissue>
    </source>
</reference>
<keyword evidence="2" id="KW-1185">Reference proteome</keyword>
<organism evidence="1 2">
    <name type="scientific">Smallanthus sonchifolius</name>
    <dbReference type="NCBI Taxonomy" id="185202"/>
    <lineage>
        <taxon>Eukaryota</taxon>
        <taxon>Viridiplantae</taxon>
        <taxon>Streptophyta</taxon>
        <taxon>Embryophyta</taxon>
        <taxon>Tracheophyta</taxon>
        <taxon>Spermatophyta</taxon>
        <taxon>Magnoliopsida</taxon>
        <taxon>eudicotyledons</taxon>
        <taxon>Gunneridae</taxon>
        <taxon>Pentapetalae</taxon>
        <taxon>asterids</taxon>
        <taxon>campanulids</taxon>
        <taxon>Asterales</taxon>
        <taxon>Asteraceae</taxon>
        <taxon>Asteroideae</taxon>
        <taxon>Heliantheae alliance</taxon>
        <taxon>Millerieae</taxon>
        <taxon>Smallanthus</taxon>
    </lineage>
</organism>
<proteinExistence type="predicted"/>
<sequence length="82" mass="9413">MILNRLLHPSHLIRVTWVTKTISEFDVIKVVRNRPHLNLAGFKGFNGQLEFYIVDELETMATAEHFMAIDIEWDPTGSLFGA</sequence>
<dbReference type="Proteomes" id="UP001056120">
    <property type="component" value="Linkage Group LG16"/>
</dbReference>
<protein>
    <submittedName>
        <fullName evidence="1">Uncharacterized protein</fullName>
    </submittedName>
</protein>
<gene>
    <name evidence="1" type="ORF">L1987_49409</name>
</gene>
<accession>A0ACB9FUN2</accession>
<comment type="caution">
    <text evidence="1">The sequence shown here is derived from an EMBL/GenBank/DDBJ whole genome shotgun (WGS) entry which is preliminary data.</text>
</comment>
<evidence type="ECO:0000313" key="2">
    <source>
        <dbReference type="Proteomes" id="UP001056120"/>
    </source>
</evidence>
<evidence type="ECO:0000313" key="1">
    <source>
        <dbReference type="EMBL" id="KAI3774847.1"/>
    </source>
</evidence>
<name>A0ACB9FUN2_9ASTR</name>
<reference evidence="2" key="1">
    <citation type="journal article" date="2022" name="Mol. Ecol. Resour.">
        <title>The genomes of chicory, endive, great burdock and yacon provide insights into Asteraceae palaeo-polyploidization history and plant inulin production.</title>
        <authorList>
            <person name="Fan W."/>
            <person name="Wang S."/>
            <person name="Wang H."/>
            <person name="Wang A."/>
            <person name="Jiang F."/>
            <person name="Liu H."/>
            <person name="Zhao H."/>
            <person name="Xu D."/>
            <person name="Zhang Y."/>
        </authorList>
    </citation>
    <scope>NUCLEOTIDE SEQUENCE [LARGE SCALE GENOMIC DNA]</scope>
    <source>
        <strain evidence="2">cv. Yunnan</strain>
    </source>
</reference>
<dbReference type="EMBL" id="CM042033">
    <property type="protein sequence ID" value="KAI3774847.1"/>
    <property type="molecule type" value="Genomic_DNA"/>
</dbReference>